<gene>
    <name evidence="2" type="ORF">L1049_010715</name>
</gene>
<dbReference type="EMBL" id="JBBPBK010000016">
    <property type="protein sequence ID" value="KAK9268272.1"/>
    <property type="molecule type" value="Genomic_DNA"/>
</dbReference>
<protein>
    <submittedName>
        <fullName evidence="2">Uncharacterized protein</fullName>
    </submittedName>
</protein>
<feature type="region of interest" description="Disordered" evidence="1">
    <location>
        <begin position="1"/>
        <end position="81"/>
    </location>
</feature>
<evidence type="ECO:0000313" key="2">
    <source>
        <dbReference type="EMBL" id="KAK9268272.1"/>
    </source>
</evidence>
<evidence type="ECO:0000256" key="1">
    <source>
        <dbReference type="SAM" id="MobiDB-lite"/>
    </source>
</evidence>
<accession>A0AAP0R2A7</accession>
<dbReference type="AlphaFoldDB" id="A0AAP0R2A7"/>
<feature type="compositionally biased region" description="Polar residues" evidence="1">
    <location>
        <begin position="11"/>
        <end position="20"/>
    </location>
</feature>
<sequence length="441" mass="49867">MPSALPCSMEPQVSNLSYSTDHGDPNVLSHLPYDPDSPSIQFRQDINAPSNQYRQDPNAPSIPHRHSSSGDNHSSNSVKEHASPLNTAVGNIFPSRDKSFQFHVEPKGISNYPDVTSGIGNDVPLPTPNYCECSYCITSISFSRAGYSENRVADSLDCVGYNDPSFSKLSLASMPISKSGNYGRENISPSAYSLSPSKKSIFASVNEYPVVSQDKYKHKTPWRESNEALSANFPLSNGNRCKLQGGVGSFDSRGVCFRECDSFNCDIKHNQEFKGLYSDFQKKRNSVFSRLTLVPESYHQGNDTRVGYDESDIDTSADEVMEMLHQGHNHWMKKMRKPKLSTRQYDDDEKFRNRRQTTFYSQTMRNHSLLKPKEMNMDGIPDEEESGNVMVGWTQHVDFKCRSEVRKIKDETKKRECVECVESTGSLGMPRKRRKLVRTEL</sequence>
<organism evidence="2 3">
    <name type="scientific">Liquidambar formosana</name>
    <name type="common">Formosan gum</name>
    <dbReference type="NCBI Taxonomy" id="63359"/>
    <lineage>
        <taxon>Eukaryota</taxon>
        <taxon>Viridiplantae</taxon>
        <taxon>Streptophyta</taxon>
        <taxon>Embryophyta</taxon>
        <taxon>Tracheophyta</taxon>
        <taxon>Spermatophyta</taxon>
        <taxon>Magnoliopsida</taxon>
        <taxon>eudicotyledons</taxon>
        <taxon>Gunneridae</taxon>
        <taxon>Pentapetalae</taxon>
        <taxon>Saxifragales</taxon>
        <taxon>Altingiaceae</taxon>
        <taxon>Liquidambar</taxon>
    </lineage>
</organism>
<comment type="caution">
    <text evidence="2">The sequence shown here is derived from an EMBL/GenBank/DDBJ whole genome shotgun (WGS) entry which is preliminary data.</text>
</comment>
<name>A0AAP0R2A7_LIQFO</name>
<feature type="compositionally biased region" description="Polar residues" evidence="1">
    <location>
        <begin position="38"/>
        <end position="55"/>
    </location>
</feature>
<reference evidence="2 3" key="1">
    <citation type="journal article" date="2024" name="Plant J.">
        <title>Genome sequences and population genomics reveal climatic adaptation and genomic divergence between two closely related sweetgum species.</title>
        <authorList>
            <person name="Xu W.Q."/>
            <person name="Ren C.Q."/>
            <person name="Zhang X.Y."/>
            <person name="Comes H.P."/>
            <person name="Liu X.H."/>
            <person name="Li Y.G."/>
            <person name="Kettle C.J."/>
            <person name="Jalonen R."/>
            <person name="Gaisberger H."/>
            <person name="Ma Y.Z."/>
            <person name="Qiu Y.X."/>
        </authorList>
    </citation>
    <scope>NUCLEOTIDE SEQUENCE [LARGE SCALE GENOMIC DNA]</scope>
    <source>
        <strain evidence="2">Hangzhou</strain>
    </source>
</reference>
<evidence type="ECO:0000313" key="3">
    <source>
        <dbReference type="Proteomes" id="UP001415857"/>
    </source>
</evidence>
<keyword evidence="3" id="KW-1185">Reference proteome</keyword>
<dbReference type="Proteomes" id="UP001415857">
    <property type="component" value="Unassembled WGS sequence"/>
</dbReference>
<proteinExistence type="predicted"/>